<comment type="function">
    <text evidence="2">CRISPR (clustered regularly interspaced short palindromic repeat) is an adaptive immune system that provides protection against mobile genetic elements (viruses, transposable elements and conjugative plasmids). CRISPR clusters contain spacers, sequences complementary to antecedent mobile elements, and target invading nucleic acids. CRISPR clusters are transcribed and processed into CRISPR RNA (crRNA).</text>
</comment>
<evidence type="ECO:0000313" key="6">
    <source>
        <dbReference type="Proteomes" id="UP001164790"/>
    </source>
</evidence>
<dbReference type="GO" id="GO:0003723">
    <property type="term" value="F:RNA binding"/>
    <property type="evidence" value="ECO:0007669"/>
    <property type="project" value="UniProtKB-UniRule"/>
</dbReference>
<protein>
    <recommendedName>
        <fullName evidence="2">pre-crRNA processing endonuclease</fullName>
        <ecNumber evidence="2">3.1.-.-</ecNumber>
    </recommendedName>
</protein>
<reference evidence="4" key="2">
    <citation type="submission" date="2022-10" db="EMBL/GenBank/DDBJ databases">
        <title>Comparative genomic analysis and in-vitro probiotic properties of the potential probiotic L. chiayiensis AACE 3.</title>
        <authorList>
            <person name="Kang X."/>
        </authorList>
    </citation>
    <scope>NUCLEOTIDE SEQUENCE</scope>
    <source>
        <strain evidence="4">AACE 3</strain>
    </source>
</reference>
<reference evidence="3 5" key="1">
    <citation type="submission" date="2017-01" db="EMBL/GenBank/DDBJ databases">
        <title>Lactobacillus chiayiensis sp. nov., a lactic acid bacterium isolated from compost.</title>
        <authorList>
            <person name="Huang C.-H."/>
        </authorList>
    </citation>
    <scope>NUCLEOTIDE SEQUENCE [LARGE SCALE GENOMIC DNA]</scope>
    <source>
        <strain evidence="5">chh01</strain>
        <strain evidence="3">Chh01</strain>
    </source>
</reference>
<organism evidence="3 5">
    <name type="scientific">Lacticaseibacillus chiayiensis</name>
    <dbReference type="NCBI Taxonomy" id="2100821"/>
    <lineage>
        <taxon>Bacteria</taxon>
        <taxon>Bacillati</taxon>
        <taxon>Bacillota</taxon>
        <taxon>Bacilli</taxon>
        <taxon>Lactobacillales</taxon>
        <taxon>Lactobacillaceae</taxon>
        <taxon>Lacticaseibacillus</taxon>
    </lineage>
</organism>
<dbReference type="NCBIfam" id="TIGR01876">
    <property type="entry name" value="cas_Cas5d"/>
    <property type="match status" value="1"/>
</dbReference>
<dbReference type="RefSeq" id="WP_070651728.1">
    <property type="nucleotide sequence ID" value="NZ_CP074378.1"/>
</dbReference>
<dbReference type="InterPro" id="IPR021124">
    <property type="entry name" value="CRISPR-assoc_prot_Cas5"/>
</dbReference>
<dbReference type="Proteomes" id="UP000290475">
    <property type="component" value="Unassembled WGS sequence"/>
</dbReference>
<keyword evidence="6" id="KW-1185">Reference proteome</keyword>
<accession>A0A4Q1UEP3</accession>
<dbReference type="PIRSF" id="PIRSF029950">
    <property type="entry name" value="Cas_CT1134"/>
    <property type="match status" value="1"/>
</dbReference>
<dbReference type="GO" id="GO:0004519">
    <property type="term" value="F:endonuclease activity"/>
    <property type="evidence" value="ECO:0007669"/>
    <property type="project" value="UniProtKB-UniRule"/>
</dbReference>
<dbReference type="InterPro" id="IPR010155">
    <property type="entry name" value="CRISPR-assoc_prot_Cas5d"/>
</dbReference>
<comment type="similarity">
    <text evidence="2">Belongs to the CRISPR-associated protein Cas5 family. Subtype I-C/Dvulg subfamily.</text>
</comment>
<name>A0A4Q1UEP3_9LACO</name>
<sequence length="242" mass="27934">MSTQNFTFEVWGENALFTDPLTKSGEKMTYQVPTYQALVGIASSIYWKPTFVFIIDKVRIMNEIRIESKAMRPFDKNLSLSKNTLAYYAYLHKVRYQVECHIEWNLQRPELVDDRNIKKHAAIFNRALKAGGRRDIFLGTRECQGYVKPVTFGEGAGHYDDTDRQFGVMVHGYNYPDETGDPMLSVRLWAAKMEKGVIHFPRPEACTMVQPIRKIKQYTWQHPDTIQTADALYAEMFGGGSR</sequence>
<dbReference type="EC" id="3.1.-.-" evidence="2"/>
<dbReference type="Gene3D" id="3.30.70.2660">
    <property type="match status" value="1"/>
</dbReference>
<dbReference type="EMBL" id="CP107523">
    <property type="protein sequence ID" value="UYN57535.1"/>
    <property type="molecule type" value="Genomic_DNA"/>
</dbReference>
<dbReference type="GeneID" id="93269567"/>
<evidence type="ECO:0000313" key="4">
    <source>
        <dbReference type="EMBL" id="UYN57535.1"/>
    </source>
</evidence>
<keyword evidence="2" id="KW-0694">RNA-binding</keyword>
<dbReference type="GO" id="GO:0051607">
    <property type="term" value="P:defense response to virus"/>
    <property type="evidence" value="ECO:0007669"/>
    <property type="project" value="UniProtKB-UniRule"/>
</dbReference>
<proteinExistence type="inferred from homology"/>
<gene>
    <name evidence="4" type="primary">cas5c</name>
    <name evidence="3" type="ORF">BVJ53_01285</name>
    <name evidence="4" type="ORF">OFW50_05580</name>
</gene>
<dbReference type="Proteomes" id="UP001164790">
    <property type="component" value="Chromosome"/>
</dbReference>
<dbReference type="InterPro" id="IPR013422">
    <property type="entry name" value="CRISPR-assoc_prot_Cas5_N"/>
</dbReference>
<evidence type="ECO:0000256" key="1">
    <source>
        <dbReference type="ARBA" id="ARBA00023118"/>
    </source>
</evidence>
<keyword evidence="2" id="KW-0378">Hydrolase</keyword>
<dbReference type="GO" id="GO:0016787">
    <property type="term" value="F:hydrolase activity"/>
    <property type="evidence" value="ECO:0007669"/>
    <property type="project" value="UniProtKB-KW"/>
</dbReference>
<dbReference type="AlphaFoldDB" id="A0A4Q1UEP3"/>
<dbReference type="Pfam" id="PF09704">
    <property type="entry name" value="Cas_Cas5d"/>
    <property type="match status" value="1"/>
</dbReference>
<evidence type="ECO:0000313" key="5">
    <source>
        <dbReference type="Proteomes" id="UP000290475"/>
    </source>
</evidence>
<keyword evidence="1 2" id="KW-0051">Antiviral defense</keyword>
<evidence type="ECO:0000256" key="2">
    <source>
        <dbReference type="PIRNR" id="PIRNR029950"/>
    </source>
</evidence>
<keyword evidence="2" id="KW-0255">Endonuclease</keyword>
<keyword evidence="2" id="KW-0540">Nuclease</keyword>
<dbReference type="EMBL" id="MSSM01000003">
    <property type="protein sequence ID" value="RXT30193.1"/>
    <property type="molecule type" value="Genomic_DNA"/>
</dbReference>
<evidence type="ECO:0000313" key="3">
    <source>
        <dbReference type="EMBL" id="RXT30193.1"/>
    </source>
</evidence>
<dbReference type="NCBIfam" id="TIGR02593">
    <property type="entry name" value="CRISPR_cas5"/>
    <property type="match status" value="1"/>
</dbReference>
<dbReference type="GO" id="GO:0043571">
    <property type="term" value="P:maintenance of CRISPR repeat elements"/>
    <property type="evidence" value="ECO:0007669"/>
    <property type="project" value="UniProtKB-UniRule"/>
</dbReference>